<evidence type="ECO:0000259" key="5">
    <source>
        <dbReference type="PROSITE" id="PS50977"/>
    </source>
</evidence>
<feature type="domain" description="HTH tetR-type" evidence="5">
    <location>
        <begin position="19"/>
        <end position="79"/>
    </location>
</feature>
<keyword evidence="3" id="KW-0804">Transcription</keyword>
<dbReference type="Gene3D" id="1.10.357.10">
    <property type="entry name" value="Tetracycline Repressor, domain 2"/>
    <property type="match status" value="1"/>
</dbReference>
<dbReference type="EMBL" id="SZPQ01000001">
    <property type="protein sequence ID" value="TKI08490.1"/>
    <property type="molecule type" value="Genomic_DNA"/>
</dbReference>
<dbReference type="InterPro" id="IPR001647">
    <property type="entry name" value="HTH_TetR"/>
</dbReference>
<proteinExistence type="predicted"/>
<dbReference type="PROSITE" id="PS01081">
    <property type="entry name" value="HTH_TETR_1"/>
    <property type="match status" value="1"/>
</dbReference>
<dbReference type="InterPro" id="IPR011075">
    <property type="entry name" value="TetR_C"/>
</dbReference>
<dbReference type="SUPFAM" id="SSF48498">
    <property type="entry name" value="Tetracyclin repressor-like, C-terminal domain"/>
    <property type="match status" value="1"/>
</dbReference>
<dbReference type="PANTHER" id="PTHR47506">
    <property type="entry name" value="TRANSCRIPTIONAL REGULATORY PROTEIN"/>
    <property type="match status" value="1"/>
</dbReference>
<dbReference type="PROSITE" id="PS50977">
    <property type="entry name" value="HTH_TETR_2"/>
    <property type="match status" value="1"/>
</dbReference>
<keyword evidence="1" id="KW-0805">Transcription regulation</keyword>
<dbReference type="PANTHER" id="PTHR47506:SF10">
    <property type="entry name" value="TRANSCRIPTIONAL REGULATORY PROTEIN"/>
    <property type="match status" value="1"/>
</dbReference>
<gene>
    <name evidence="6" type="ORF">FCN80_00010</name>
</gene>
<sequence length="212" mass="23560">MAQIMTATKRTSGRGRPRQFNLETVLERAVETFSGRGYHGTSMAELAAAMGITWGSLYKAFTDKHTLFLAAFDYYAKTRLELLRNQISFKLTGREKLYEVLMFYVEASHGITGKKGCLAVTVAAELATYDEDVAKRVRSAFLQTEQIVYETLLVGQEDGSISKSLDAKVAARYLLCFLKGMRIVGTLAPTRTELEEGVKLAMTSIPSIEKSF</sequence>
<evidence type="ECO:0000313" key="6">
    <source>
        <dbReference type="EMBL" id="TKI08490.1"/>
    </source>
</evidence>
<dbReference type="RefSeq" id="WP_136987779.1">
    <property type="nucleotide sequence ID" value="NZ_SZPQ01000001.1"/>
</dbReference>
<dbReference type="SUPFAM" id="SSF46689">
    <property type="entry name" value="Homeodomain-like"/>
    <property type="match status" value="1"/>
</dbReference>
<evidence type="ECO:0000256" key="4">
    <source>
        <dbReference type="PROSITE-ProRule" id="PRU00335"/>
    </source>
</evidence>
<dbReference type="Pfam" id="PF00440">
    <property type="entry name" value="TetR_N"/>
    <property type="match status" value="1"/>
</dbReference>
<organism evidence="6 7">
    <name type="scientific">Martelella alba</name>
    <dbReference type="NCBI Taxonomy" id="2590451"/>
    <lineage>
        <taxon>Bacteria</taxon>
        <taxon>Pseudomonadati</taxon>
        <taxon>Pseudomonadota</taxon>
        <taxon>Alphaproteobacteria</taxon>
        <taxon>Hyphomicrobiales</taxon>
        <taxon>Aurantimonadaceae</taxon>
        <taxon>Martelella</taxon>
    </lineage>
</organism>
<dbReference type="Proteomes" id="UP000305202">
    <property type="component" value="Unassembled WGS sequence"/>
</dbReference>
<evidence type="ECO:0000256" key="1">
    <source>
        <dbReference type="ARBA" id="ARBA00023015"/>
    </source>
</evidence>
<evidence type="ECO:0000313" key="7">
    <source>
        <dbReference type="Proteomes" id="UP000305202"/>
    </source>
</evidence>
<evidence type="ECO:0000256" key="2">
    <source>
        <dbReference type="ARBA" id="ARBA00023125"/>
    </source>
</evidence>
<protein>
    <submittedName>
        <fullName evidence="6">TetR/AcrR family transcriptional regulator</fullName>
    </submittedName>
</protein>
<reference evidence="6 7" key="1">
    <citation type="submission" date="2019-04" db="EMBL/GenBank/DDBJ databases">
        <authorList>
            <person name="Li M."/>
            <person name="Gao C."/>
        </authorList>
    </citation>
    <scope>NUCLEOTIDE SEQUENCE [LARGE SCALE GENOMIC DNA]</scope>
    <source>
        <strain evidence="6 7">BGMRC 2031</strain>
    </source>
</reference>
<dbReference type="Gene3D" id="1.10.10.60">
    <property type="entry name" value="Homeodomain-like"/>
    <property type="match status" value="1"/>
</dbReference>
<dbReference type="InterPro" id="IPR023772">
    <property type="entry name" value="DNA-bd_HTH_TetR-type_CS"/>
</dbReference>
<comment type="caution">
    <text evidence="6">The sequence shown here is derived from an EMBL/GenBank/DDBJ whole genome shotgun (WGS) entry which is preliminary data.</text>
</comment>
<dbReference type="InterPro" id="IPR009057">
    <property type="entry name" value="Homeodomain-like_sf"/>
</dbReference>
<accession>A0ABY2SQI5</accession>
<name>A0ABY2SQI5_9HYPH</name>
<evidence type="ECO:0000256" key="3">
    <source>
        <dbReference type="ARBA" id="ARBA00023163"/>
    </source>
</evidence>
<dbReference type="Pfam" id="PF16925">
    <property type="entry name" value="TetR_C_13"/>
    <property type="match status" value="1"/>
</dbReference>
<dbReference type="InterPro" id="IPR036271">
    <property type="entry name" value="Tet_transcr_reg_TetR-rel_C_sf"/>
</dbReference>
<keyword evidence="2 4" id="KW-0238">DNA-binding</keyword>
<feature type="DNA-binding region" description="H-T-H motif" evidence="4">
    <location>
        <begin position="42"/>
        <end position="61"/>
    </location>
</feature>
<dbReference type="PRINTS" id="PR00455">
    <property type="entry name" value="HTHTETR"/>
</dbReference>
<keyword evidence="7" id="KW-1185">Reference proteome</keyword>